<sequence>MELTGTCPECETKLSISALTVGETFTCPECLLTLRINAVDNGVLELEMVQKQLRDWGQ</sequence>
<dbReference type="Gene3D" id="2.20.28.160">
    <property type="match status" value="1"/>
</dbReference>
<dbReference type="AlphaFoldDB" id="A0A1W2G0V4"/>
<reference evidence="1 2" key="1">
    <citation type="submission" date="2017-04" db="EMBL/GenBank/DDBJ databases">
        <authorList>
            <person name="Afonso C.L."/>
            <person name="Miller P.J."/>
            <person name="Scott M.A."/>
            <person name="Spackman E."/>
            <person name="Goraichik I."/>
            <person name="Dimitrov K.M."/>
            <person name="Suarez D.L."/>
            <person name="Swayne D.E."/>
        </authorList>
    </citation>
    <scope>NUCLEOTIDE SEQUENCE [LARGE SCALE GENOMIC DNA]</scope>
    <source>
        <strain evidence="1 2">DSM 43828</strain>
    </source>
</reference>
<dbReference type="EMBL" id="FWXV01000027">
    <property type="protein sequence ID" value="SMD27528.1"/>
    <property type="molecule type" value="Genomic_DNA"/>
</dbReference>
<accession>A0A1W2G0V4</accession>
<dbReference type="Proteomes" id="UP000192674">
    <property type="component" value="Unassembled WGS sequence"/>
</dbReference>
<gene>
    <name evidence="1" type="ORF">SAMN05661093_11136</name>
</gene>
<keyword evidence="2" id="KW-1185">Reference proteome</keyword>
<protein>
    <submittedName>
        <fullName evidence="1">Alpha-aminoadipate carrier protein LysW</fullName>
    </submittedName>
</protein>
<name>A0A1W2G0V4_KIBAR</name>
<evidence type="ECO:0000313" key="2">
    <source>
        <dbReference type="Proteomes" id="UP000192674"/>
    </source>
</evidence>
<organism evidence="1 2">
    <name type="scientific">Kibdelosporangium aridum</name>
    <dbReference type="NCBI Taxonomy" id="2030"/>
    <lineage>
        <taxon>Bacteria</taxon>
        <taxon>Bacillati</taxon>
        <taxon>Actinomycetota</taxon>
        <taxon>Actinomycetes</taxon>
        <taxon>Pseudonocardiales</taxon>
        <taxon>Pseudonocardiaceae</taxon>
        <taxon>Kibdelosporangium</taxon>
    </lineage>
</organism>
<proteinExistence type="predicted"/>
<evidence type="ECO:0000313" key="1">
    <source>
        <dbReference type="EMBL" id="SMD27528.1"/>
    </source>
</evidence>